<protein>
    <recommendedName>
        <fullName evidence="3">Exosporium protein C</fullName>
    </recommendedName>
</protein>
<dbReference type="RefSeq" id="WP_208848656.1">
    <property type="nucleotide sequence ID" value="NZ_JAGGDJ010000012.1"/>
</dbReference>
<comment type="caution">
    <text evidence="1">The sequence shown here is derived from an EMBL/GenBank/DDBJ whole genome shotgun (WGS) entry which is preliminary data.</text>
</comment>
<evidence type="ECO:0008006" key="3">
    <source>
        <dbReference type="Google" id="ProtNLM"/>
    </source>
</evidence>
<accession>A0ABS3WBY5</accession>
<keyword evidence="2" id="KW-1185">Reference proteome</keyword>
<reference evidence="1 2" key="1">
    <citation type="submission" date="2021-03" db="EMBL/GenBank/DDBJ databases">
        <title>Paenibacillus artemisicola MWE-103 whole genome sequence.</title>
        <authorList>
            <person name="Ham Y.J."/>
        </authorList>
    </citation>
    <scope>NUCLEOTIDE SEQUENCE [LARGE SCALE GENOMIC DNA]</scope>
    <source>
        <strain evidence="1 2">MWE-103</strain>
    </source>
</reference>
<evidence type="ECO:0000313" key="2">
    <source>
        <dbReference type="Proteomes" id="UP000670947"/>
    </source>
</evidence>
<proteinExistence type="predicted"/>
<name>A0ABS3WBY5_9BACL</name>
<dbReference type="Proteomes" id="UP000670947">
    <property type="component" value="Unassembled WGS sequence"/>
</dbReference>
<sequence length="126" mass="13362">MSVAFSTGVVTNTRAKGTAASTIVLNINNITSAGLTVIVKIFASVDSNIFYLATTSVLFIPIGAYEVRTFNIAGNVAYEFQVSVRHTSPVGPEALVSVYGIDEFGKLVNNQGFAPEELSVIPVFDV</sequence>
<gene>
    <name evidence="1" type="ORF">I8J29_16625</name>
</gene>
<evidence type="ECO:0000313" key="1">
    <source>
        <dbReference type="EMBL" id="MBO7745834.1"/>
    </source>
</evidence>
<dbReference type="EMBL" id="JAGGDJ010000012">
    <property type="protein sequence ID" value="MBO7745834.1"/>
    <property type="molecule type" value="Genomic_DNA"/>
</dbReference>
<organism evidence="1 2">
    <name type="scientific">Paenibacillus artemisiicola</name>
    <dbReference type="NCBI Taxonomy" id="1172618"/>
    <lineage>
        <taxon>Bacteria</taxon>
        <taxon>Bacillati</taxon>
        <taxon>Bacillota</taxon>
        <taxon>Bacilli</taxon>
        <taxon>Bacillales</taxon>
        <taxon>Paenibacillaceae</taxon>
        <taxon>Paenibacillus</taxon>
    </lineage>
</organism>